<dbReference type="PANTHER" id="PTHR12919:SF20">
    <property type="entry name" value="SMALL RIBOSOMAL SUBUNIT PROTEIN BS16M"/>
    <property type="match status" value="1"/>
</dbReference>
<dbReference type="InterPro" id="IPR000307">
    <property type="entry name" value="Ribosomal_bS16"/>
</dbReference>
<evidence type="ECO:0000256" key="1">
    <source>
        <dbReference type="ARBA" id="ARBA00006668"/>
    </source>
</evidence>
<dbReference type="GO" id="GO:0032543">
    <property type="term" value="P:mitochondrial translation"/>
    <property type="evidence" value="ECO:0007669"/>
    <property type="project" value="TreeGrafter"/>
</dbReference>
<dbReference type="NCBIfam" id="TIGR00002">
    <property type="entry name" value="S16"/>
    <property type="match status" value="1"/>
</dbReference>
<dbReference type="AlphaFoldDB" id="A0A015K2S1"/>
<dbReference type="GO" id="GO:0005763">
    <property type="term" value="C:mitochondrial small ribosomal subunit"/>
    <property type="evidence" value="ECO:0007669"/>
    <property type="project" value="TreeGrafter"/>
</dbReference>
<dbReference type="Gene3D" id="3.30.1320.10">
    <property type="match status" value="1"/>
</dbReference>
<feature type="compositionally biased region" description="Basic and acidic residues" evidence="4">
    <location>
        <begin position="109"/>
        <end position="119"/>
    </location>
</feature>
<evidence type="ECO:0000256" key="3">
    <source>
        <dbReference type="ARBA" id="ARBA00023274"/>
    </source>
</evidence>
<evidence type="ECO:0000256" key="2">
    <source>
        <dbReference type="ARBA" id="ARBA00022980"/>
    </source>
</evidence>
<dbReference type="PANTHER" id="PTHR12919">
    <property type="entry name" value="30S RIBOSOMAL PROTEIN S16"/>
    <property type="match status" value="1"/>
</dbReference>
<proteinExistence type="inferred from homology"/>
<protein>
    <recommendedName>
        <fullName evidence="7">Ribosomal protein S16</fullName>
    </recommendedName>
</protein>
<dbReference type="OMA" id="GFYNPIA"/>
<feature type="region of interest" description="Disordered" evidence="4">
    <location>
        <begin position="86"/>
        <end position="119"/>
    </location>
</feature>
<sequence length="119" mass="13484">MVVRIRLARHGIKIRNRPFYNIVVANAKTPRDGKHIEKVGLYDPIPNELGIKNVELNTDRIKYWLNVGAWPSDTVARLLSKAGIMPTLPKDVNKPKNKKSKLSVNPNNKMKDISSEQNS</sequence>
<reference evidence="5 6" key="1">
    <citation type="submission" date="2014-02" db="EMBL/GenBank/DDBJ databases">
        <title>Single nucleus genome sequencing reveals high similarity among nuclei of an endomycorrhizal fungus.</title>
        <authorList>
            <person name="Lin K."/>
            <person name="Geurts R."/>
            <person name="Zhang Z."/>
            <person name="Limpens E."/>
            <person name="Saunders D.G."/>
            <person name="Mu D."/>
            <person name="Pang E."/>
            <person name="Cao H."/>
            <person name="Cha H."/>
            <person name="Lin T."/>
            <person name="Zhou Q."/>
            <person name="Shang Y."/>
            <person name="Li Y."/>
            <person name="Ivanov S."/>
            <person name="Sharma T."/>
            <person name="Velzen R.V."/>
            <person name="Ruijter N.D."/>
            <person name="Aanen D.K."/>
            <person name="Win J."/>
            <person name="Kamoun S."/>
            <person name="Bisseling T."/>
            <person name="Huang S."/>
        </authorList>
    </citation>
    <scope>NUCLEOTIDE SEQUENCE [LARGE SCALE GENOMIC DNA]</scope>
    <source>
        <strain evidence="6">DAOM197198w</strain>
    </source>
</reference>
<keyword evidence="6" id="KW-1185">Reference proteome</keyword>
<dbReference type="STRING" id="1432141.A0A015K2S1"/>
<dbReference type="SUPFAM" id="SSF54565">
    <property type="entry name" value="Ribosomal protein S16"/>
    <property type="match status" value="1"/>
</dbReference>
<evidence type="ECO:0000313" key="5">
    <source>
        <dbReference type="EMBL" id="EXX73935.1"/>
    </source>
</evidence>
<dbReference type="SMR" id="A0A015K2S1"/>
<evidence type="ECO:0000256" key="4">
    <source>
        <dbReference type="SAM" id="MobiDB-lite"/>
    </source>
</evidence>
<dbReference type="EMBL" id="JEMT01013436">
    <property type="protein sequence ID" value="EXX73935.1"/>
    <property type="molecule type" value="Genomic_DNA"/>
</dbReference>
<gene>
    <name evidence="5" type="ORF">RirG_055850</name>
</gene>
<comment type="similarity">
    <text evidence="1">Belongs to the bacterial ribosomal protein bS16 family.</text>
</comment>
<keyword evidence="2" id="KW-0689">Ribosomal protein</keyword>
<dbReference type="GO" id="GO:0003735">
    <property type="term" value="F:structural constituent of ribosome"/>
    <property type="evidence" value="ECO:0007669"/>
    <property type="project" value="InterPro"/>
</dbReference>
<dbReference type="HOGENOM" id="CLU_100590_2_0_1"/>
<accession>A0A015K2S1</accession>
<dbReference type="Pfam" id="PF00886">
    <property type="entry name" value="Ribosomal_S16"/>
    <property type="match status" value="1"/>
</dbReference>
<dbReference type="HAMAP" id="MF_00385">
    <property type="entry name" value="Ribosomal_bS16"/>
    <property type="match status" value="1"/>
</dbReference>
<evidence type="ECO:0000313" key="6">
    <source>
        <dbReference type="Proteomes" id="UP000022910"/>
    </source>
</evidence>
<name>A0A015K2S1_RHIIW</name>
<dbReference type="Proteomes" id="UP000022910">
    <property type="component" value="Unassembled WGS sequence"/>
</dbReference>
<dbReference type="OrthoDB" id="407221at2759"/>
<comment type="caution">
    <text evidence="5">The sequence shown here is derived from an EMBL/GenBank/DDBJ whole genome shotgun (WGS) entry which is preliminary data.</text>
</comment>
<dbReference type="InterPro" id="IPR023803">
    <property type="entry name" value="Ribosomal_bS16_dom_sf"/>
</dbReference>
<organism evidence="5 6">
    <name type="scientific">Rhizophagus irregularis (strain DAOM 197198w)</name>
    <name type="common">Glomus intraradices</name>
    <dbReference type="NCBI Taxonomy" id="1432141"/>
    <lineage>
        <taxon>Eukaryota</taxon>
        <taxon>Fungi</taxon>
        <taxon>Fungi incertae sedis</taxon>
        <taxon>Mucoromycota</taxon>
        <taxon>Glomeromycotina</taxon>
        <taxon>Glomeromycetes</taxon>
        <taxon>Glomerales</taxon>
        <taxon>Glomeraceae</taxon>
        <taxon>Rhizophagus</taxon>
    </lineage>
</organism>
<evidence type="ECO:0008006" key="7">
    <source>
        <dbReference type="Google" id="ProtNLM"/>
    </source>
</evidence>
<keyword evidence="3" id="KW-0687">Ribonucleoprotein</keyword>